<proteinExistence type="predicted"/>
<dbReference type="Proteomes" id="UP000321124">
    <property type="component" value="Chromosome"/>
</dbReference>
<evidence type="ECO:0000313" key="1">
    <source>
        <dbReference type="EMBL" id="QTM65117.2"/>
    </source>
</evidence>
<sequence length="49" mass="5535">MLDIAQLFVGVMNSHLVKNLRQIVDGYRLRFVGLESGVTSLNLKVLRYG</sequence>
<accession>A0A8A7QWV0</accession>
<reference evidence="1 2" key="1">
    <citation type="journal article" date="2019" name="Ecotoxicol. Environ. Saf.">
        <title>Microbial characterization of heavy metal resistant bacterial strains isolated from an electroplating wastewater treatment plant.</title>
        <authorList>
            <person name="Cai X."/>
            <person name="Zheng X."/>
            <person name="Zhang D."/>
            <person name="Iqbal W."/>
            <person name="Liu C."/>
            <person name="Yang B."/>
            <person name="Zhao X."/>
            <person name="Lu X."/>
            <person name="Mao Y."/>
        </authorList>
    </citation>
    <scope>NUCLEOTIDE SEQUENCE [LARGE SCALE GENOMIC DNA]</scope>
    <source>
        <strain evidence="1 2">Ni1-3</strain>
    </source>
</reference>
<dbReference type="EMBL" id="CP031775">
    <property type="protein sequence ID" value="QTM65117.2"/>
    <property type="molecule type" value="Genomic_DNA"/>
</dbReference>
<evidence type="ECO:0000313" key="2">
    <source>
        <dbReference type="Proteomes" id="UP000321124"/>
    </source>
</evidence>
<organism evidence="1 2">
    <name type="scientific">Shewanella decolorationis</name>
    <dbReference type="NCBI Taxonomy" id="256839"/>
    <lineage>
        <taxon>Bacteria</taxon>
        <taxon>Pseudomonadati</taxon>
        <taxon>Pseudomonadota</taxon>
        <taxon>Gammaproteobacteria</taxon>
        <taxon>Alteromonadales</taxon>
        <taxon>Shewanellaceae</taxon>
        <taxon>Shewanella</taxon>
    </lineage>
</organism>
<name>A0A8A7QWV0_9GAMM</name>
<gene>
    <name evidence="1" type="ORF">D0436_23980</name>
</gene>
<dbReference type="AlphaFoldDB" id="A0A8A7QWV0"/>
<protein>
    <submittedName>
        <fullName evidence="1">Uncharacterized protein</fullName>
    </submittedName>
</protein>